<dbReference type="PROSITE" id="PS50837">
    <property type="entry name" value="NACHT"/>
    <property type="match status" value="1"/>
</dbReference>
<dbReference type="InterPro" id="IPR027417">
    <property type="entry name" value="P-loop_NTPase"/>
</dbReference>
<evidence type="ECO:0000256" key="3">
    <source>
        <dbReference type="SAM" id="MobiDB-lite"/>
    </source>
</evidence>
<keyword evidence="6" id="KW-1185">Reference proteome</keyword>
<dbReference type="PROSITE" id="PS50294">
    <property type="entry name" value="WD_REPEATS_REGION"/>
    <property type="match status" value="1"/>
</dbReference>
<dbReference type="Pfam" id="PF24883">
    <property type="entry name" value="NPHP3_N"/>
    <property type="match status" value="1"/>
</dbReference>
<dbReference type="SUPFAM" id="SSF52540">
    <property type="entry name" value="P-loop containing nucleoside triphosphate hydrolases"/>
    <property type="match status" value="1"/>
</dbReference>
<dbReference type="InterPro" id="IPR001680">
    <property type="entry name" value="WD40_rpt"/>
</dbReference>
<dbReference type="PANTHER" id="PTHR10039:SF17">
    <property type="entry name" value="FUNGAL STAND N-TERMINAL GOODBYE DOMAIN-CONTAINING PROTEIN-RELATED"/>
    <property type="match status" value="1"/>
</dbReference>
<name>A0ABR0EXQ5_ZASCE</name>
<keyword evidence="1" id="KW-0677">Repeat</keyword>
<evidence type="ECO:0000313" key="6">
    <source>
        <dbReference type="Proteomes" id="UP001305779"/>
    </source>
</evidence>
<dbReference type="Proteomes" id="UP001305779">
    <property type="component" value="Unassembled WGS sequence"/>
</dbReference>
<sequence length="1578" mass="176565">MAEDSKSKRSWLRQKFRHESPSRQTASIQQATAPKQSSSSAAATDLVVTTNLKNTADTTKLANNYSTDKVLLWREAYKALKDDAETQGMVMQYESFLRDPANGLVKAASELDGRPEPEQMDLLLDRSLEKTARMDKVDRRLAFAIDIVLSVKEIVGTAVSSVPIAAAAWTPICIALEFLVKSPKENQENLDGVVEVVKKMKWYSNLSLLLLAETLRVQDERYIDLRSQLADRIRDLYKAILDYIIKTICVHHQNVLTRFASNIFRSWQDKLDAILKAEKMVTDFASQQCNQQMNTQLELLLDFHLTKEESAVTSKLSDRNMYDEMTALEKRKDKLIPNSYSWISAKPEYKQVMAWDTQTKSRLLWIKGAAGTGKTMIMIGLIRELHEHFNLPCLCYFLCQGTNDELNTATAILKGLMAMLVRQNKALFQHVLKEVKASGDRFLTASDAFPTLKRIFLDMVQDQALERAVLVVDALDECKHAYSHDPQAGLVDLLDLITATIQTNKVKWLVSARNVEQVAHAFANRSDDSHQANTSYESIEVNKDSVADAVDLFINRKVDELKQKHVRKVEGKVPKSTQRKLEEQEKALNDVGERLRDRTDGTFLWVSLVFRELKDCDPRNMLEQLEKIPSDLKRLYARMIQRIAMSPHRESYQRAISAAVLAYRPLGVAEMMMLANLPGGPGGDENFLKNSGLLTARDGVVNLLHQSTLEYLKERPDDDIRKLFPDGHVNGHAGMIRHSLEAMKDDLVEEDIRLRDPATPREELSDLAYLVAVRYSCRYWIDHFCDMPKTAREKYLCDKTLAFLKFHLLDWLVAVCLMQELPSTMLSVRRVQKLLQHEQPQSELLRLVGDVDRFCRLVQDGIQEYPLQVYCTLIFTPAHSMIRDLFQSQKPDFIANVPIMEDDWDACQQTFMVKNSDHGRFLGTEKFAAASGSEVQFLDLQTGSRSQWSEQTFEASRSIVFSPDGRLLASVKPEGVEIWSFTERKKLSEIDVVVAGHGSCSITFSPSRPEVALGAGQAEASPTVSIYDLDGTSLAVPILQVTLDGHLPARFNGLAYSPDGSLLATVGGCVQVWDVQTGKCKSTVNERPTSDPPDLSDDGKRLVMVKDEGASISVWNIETPSASLVRRFTPPDGETTWPDGHLFWYCGIFLKSSELVAAACSDDSIRLLNVFNGDRFATLSGHSLEVESLSCSTDGTTLASLSVDGTVKLWTITSNKNEKDRSHRSSVKGVSISADSSWFASASAESVRVWDVEDSRVRTLAGETSVRKIAISPDSDMLATVQKNVSYETTHYKTDDTDGSVEQGKGFTVWKKDDYSCTRVYDSDFIEDIQFSPCGTMVAAATTHTTKLWSLADPNSGPRWSIERGPDPLENLEPVLAFSPHENLIAFHDYRSGHYIKIFDLTDGQGKALVPMNDLGESDTGPTFISLAFSQDGAKLLCSNLAGRVQVWNTQTTRLLHDFHASKYLTYLSFIDNGPRIRTNQGVFLLPPVESTPGGLPPESVAVRFQGPGVEVRREWITWDGLKLLWLPPSYRPTASDVRDRTVVVGCGSGQVYVVAFEEDFDGFERPAGSETGSAVVV</sequence>
<evidence type="ECO:0000256" key="1">
    <source>
        <dbReference type="ARBA" id="ARBA00022737"/>
    </source>
</evidence>
<gene>
    <name evidence="5" type="ORF">PRZ48_000166</name>
</gene>
<dbReference type="InterPro" id="IPR056884">
    <property type="entry name" value="NPHP3-like_N"/>
</dbReference>
<dbReference type="Gene3D" id="2.130.10.10">
    <property type="entry name" value="YVTN repeat-like/Quinoprotein amine dehydrogenase"/>
    <property type="match status" value="4"/>
</dbReference>
<dbReference type="EMBL" id="JAXOVC010000001">
    <property type="protein sequence ID" value="KAK4506434.1"/>
    <property type="molecule type" value="Genomic_DNA"/>
</dbReference>
<feature type="domain" description="NACHT" evidence="4">
    <location>
        <begin position="362"/>
        <end position="513"/>
    </location>
</feature>
<dbReference type="PANTHER" id="PTHR10039">
    <property type="entry name" value="AMELOGENIN"/>
    <property type="match status" value="1"/>
</dbReference>
<proteinExistence type="predicted"/>
<feature type="compositionally biased region" description="Polar residues" evidence="3">
    <location>
        <begin position="22"/>
        <end position="42"/>
    </location>
</feature>
<feature type="region of interest" description="Disordered" evidence="3">
    <location>
        <begin position="1"/>
        <end position="42"/>
    </location>
</feature>
<dbReference type="InterPro" id="IPR031359">
    <property type="entry name" value="NACHT_N"/>
</dbReference>
<keyword evidence="2" id="KW-0853">WD repeat</keyword>
<dbReference type="Pfam" id="PF17100">
    <property type="entry name" value="NACHT_N"/>
    <property type="match status" value="1"/>
</dbReference>
<comment type="caution">
    <text evidence="5">The sequence shown here is derived from an EMBL/GenBank/DDBJ whole genome shotgun (WGS) entry which is preliminary data.</text>
</comment>
<dbReference type="SMART" id="SM00320">
    <property type="entry name" value="WD40"/>
    <property type="match status" value="7"/>
</dbReference>
<dbReference type="InterPro" id="IPR015943">
    <property type="entry name" value="WD40/YVTN_repeat-like_dom_sf"/>
</dbReference>
<accession>A0ABR0EXQ5</accession>
<protein>
    <recommendedName>
        <fullName evidence="4">NACHT domain-containing protein</fullName>
    </recommendedName>
</protein>
<organism evidence="5 6">
    <name type="scientific">Zasmidium cellare</name>
    <name type="common">Wine cellar mold</name>
    <name type="synonym">Racodium cellare</name>
    <dbReference type="NCBI Taxonomy" id="395010"/>
    <lineage>
        <taxon>Eukaryota</taxon>
        <taxon>Fungi</taxon>
        <taxon>Dikarya</taxon>
        <taxon>Ascomycota</taxon>
        <taxon>Pezizomycotina</taxon>
        <taxon>Dothideomycetes</taxon>
        <taxon>Dothideomycetidae</taxon>
        <taxon>Mycosphaerellales</taxon>
        <taxon>Mycosphaerellaceae</taxon>
        <taxon>Zasmidium</taxon>
    </lineage>
</organism>
<dbReference type="InterPro" id="IPR007111">
    <property type="entry name" value="NACHT_NTPase"/>
</dbReference>
<dbReference type="SUPFAM" id="SSF50998">
    <property type="entry name" value="Quinoprotein alcohol dehydrogenase-like"/>
    <property type="match status" value="1"/>
</dbReference>
<reference evidence="5 6" key="1">
    <citation type="journal article" date="2023" name="G3 (Bethesda)">
        <title>A chromosome-level genome assembly of Zasmidium syzygii isolated from banana leaves.</title>
        <authorList>
            <person name="van Westerhoven A.C."/>
            <person name="Mehrabi R."/>
            <person name="Talebi R."/>
            <person name="Steentjes M.B.F."/>
            <person name="Corcolon B."/>
            <person name="Chong P.A."/>
            <person name="Kema G.H.J."/>
            <person name="Seidl M.F."/>
        </authorList>
    </citation>
    <scope>NUCLEOTIDE SEQUENCE [LARGE SCALE GENOMIC DNA]</scope>
    <source>
        <strain evidence="5 6">P124</strain>
    </source>
</reference>
<evidence type="ECO:0000313" key="5">
    <source>
        <dbReference type="EMBL" id="KAK4506434.1"/>
    </source>
</evidence>
<evidence type="ECO:0000259" key="4">
    <source>
        <dbReference type="PROSITE" id="PS50837"/>
    </source>
</evidence>
<dbReference type="Gene3D" id="3.40.50.300">
    <property type="entry name" value="P-loop containing nucleotide triphosphate hydrolases"/>
    <property type="match status" value="1"/>
</dbReference>
<dbReference type="PROSITE" id="PS50082">
    <property type="entry name" value="WD_REPEATS_2"/>
    <property type="match status" value="1"/>
</dbReference>
<dbReference type="SUPFAM" id="SSF50978">
    <property type="entry name" value="WD40 repeat-like"/>
    <property type="match status" value="1"/>
</dbReference>
<dbReference type="InterPro" id="IPR011047">
    <property type="entry name" value="Quinoprotein_ADH-like_sf"/>
</dbReference>
<dbReference type="InterPro" id="IPR036322">
    <property type="entry name" value="WD40_repeat_dom_sf"/>
</dbReference>
<dbReference type="Pfam" id="PF00400">
    <property type="entry name" value="WD40"/>
    <property type="match status" value="3"/>
</dbReference>
<evidence type="ECO:0000256" key="2">
    <source>
        <dbReference type="PROSITE-ProRule" id="PRU00221"/>
    </source>
</evidence>
<feature type="repeat" description="WD" evidence="2">
    <location>
        <begin position="1179"/>
        <end position="1220"/>
    </location>
</feature>